<protein>
    <submittedName>
        <fullName evidence="1">Rrf2 family transcriptional regulator</fullName>
    </submittedName>
</protein>
<dbReference type="InterPro" id="IPR000944">
    <property type="entry name" value="Tscrpt_reg_Rrf2"/>
</dbReference>
<evidence type="ECO:0000313" key="2">
    <source>
        <dbReference type="Proteomes" id="UP000310636"/>
    </source>
</evidence>
<dbReference type="GO" id="GO:0003700">
    <property type="term" value="F:DNA-binding transcription factor activity"/>
    <property type="evidence" value="ECO:0007669"/>
    <property type="project" value="TreeGrafter"/>
</dbReference>
<dbReference type="Pfam" id="PF02082">
    <property type="entry name" value="Rrf2"/>
    <property type="match status" value="1"/>
</dbReference>
<organism evidence="1 2">
    <name type="scientific">Cohnella fermenti</name>
    <dbReference type="NCBI Taxonomy" id="2565925"/>
    <lineage>
        <taxon>Bacteria</taxon>
        <taxon>Bacillati</taxon>
        <taxon>Bacillota</taxon>
        <taxon>Bacilli</taxon>
        <taxon>Bacillales</taxon>
        <taxon>Paenibacillaceae</taxon>
        <taxon>Cohnella</taxon>
    </lineage>
</organism>
<dbReference type="Gene3D" id="1.10.10.10">
    <property type="entry name" value="Winged helix-like DNA-binding domain superfamily/Winged helix DNA-binding domain"/>
    <property type="match status" value="1"/>
</dbReference>
<dbReference type="OrthoDB" id="213028at2"/>
<dbReference type="AlphaFoldDB" id="A0A4S4C858"/>
<reference evidence="1 2" key="1">
    <citation type="submission" date="2019-04" db="EMBL/GenBank/DDBJ databases">
        <title>Cohnella sp. nov. isolated from preserved vegetables.</title>
        <authorList>
            <person name="Lin S.-Y."/>
            <person name="Hung M.-H."/>
            <person name="Young C.-C."/>
        </authorList>
    </citation>
    <scope>NUCLEOTIDE SEQUENCE [LARGE SCALE GENOMIC DNA]</scope>
    <source>
        <strain evidence="1 2">CC-MHH1044</strain>
    </source>
</reference>
<accession>A0A4S4C858</accession>
<name>A0A4S4C858_9BACL</name>
<sequence length="140" mass="15177">MAISSRFSVAAHILTLIHQKEGDRLTSEFIASSVNTNPVVIRRILGMLSKAGLVRTSAGVAGARLARPLGEITMLDVYRAVQSEQEELFAMHEHPNPACPVGRNIQASLDHVFLDAQRAMEAQLASVTMEQLSLDVASRA</sequence>
<evidence type="ECO:0000313" key="1">
    <source>
        <dbReference type="EMBL" id="THF84134.1"/>
    </source>
</evidence>
<keyword evidence="2" id="KW-1185">Reference proteome</keyword>
<dbReference type="PROSITE" id="PS51197">
    <property type="entry name" value="HTH_RRF2_2"/>
    <property type="match status" value="1"/>
</dbReference>
<dbReference type="InterPro" id="IPR036388">
    <property type="entry name" value="WH-like_DNA-bd_sf"/>
</dbReference>
<dbReference type="InterPro" id="IPR036390">
    <property type="entry name" value="WH_DNA-bd_sf"/>
</dbReference>
<proteinExistence type="predicted"/>
<dbReference type="PANTHER" id="PTHR33221">
    <property type="entry name" value="WINGED HELIX-TURN-HELIX TRANSCRIPTIONAL REGULATOR, RRF2 FAMILY"/>
    <property type="match status" value="1"/>
</dbReference>
<dbReference type="PANTHER" id="PTHR33221:SF15">
    <property type="entry name" value="HTH-TYPE TRANSCRIPTIONAL REGULATOR YWGB-RELATED"/>
    <property type="match status" value="1"/>
</dbReference>
<gene>
    <name evidence="1" type="ORF">E6C55_02185</name>
</gene>
<dbReference type="Proteomes" id="UP000310636">
    <property type="component" value="Unassembled WGS sequence"/>
</dbReference>
<dbReference type="FunFam" id="1.10.10.10:FF:000138">
    <property type="entry name" value="Rrf2 family transcriptional regulator"/>
    <property type="match status" value="1"/>
</dbReference>
<dbReference type="GO" id="GO:0005829">
    <property type="term" value="C:cytosol"/>
    <property type="evidence" value="ECO:0007669"/>
    <property type="project" value="TreeGrafter"/>
</dbReference>
<dbReference type="EMBL" id="SSOB01000002">
    <property type="protein sequence ID" value="THF84134.1"/>
    <property type="molecule type" value="Genomic_DNA"/>
</dbReference>
<comment type="caution">
    <text evidence="1">The sequence shown here is derived from an EMBL/GenBank/DDBJ whole genome shotgun (WGS) entry which is preliminary data.</text>
</comment>
<dbReference type="RefSeq" id="WP_136368136.1">
    <property type="nucleotide sequence ID" value="NZ_SSOB01000002.1"/>
</dbReference>
<dbReference type="SUPFAM" id="SSF46785">
    <property type="entry name" value="Winged helix' DNA-binding domain"/>
    <property type="match status" value="1"/>
</dbReference>